<evidence type="ECO:0000256" key="1">
    <source>
        <dbReference type="SAM" id="MobiDB-lite"/>
    </source>
</evidence>
<accession>A0ABD2A0C0</accession>
<dbReference type="AlphaFoldDB" id="A0ABD2A0C0"/>
<gene>
    <name evidence="2" type="ORF">V1478_016600</name>
</gene>
<evidence type="ECO:0000313" key="3">
    <source>
        <dbReference type="Proteomes" id="UP001607302"/>
    </source>
</evidence>
<feature type="region of interest" description="Disordered" evidence="1">
    <location>
        <begin position="1"/>
        <end position="25"/>
    </location>
</feature>
<evidence type="ECO:0000313" key="2">
    <source>
        <dbReference type="EMBL" id="KAL2714043.1"/>
    </source>
</evidence>
<reference evidence="2 3" key="1">
    <citation type="journal article" date="2024" name="Ann. Entomol. Soc. Am.">
        <title>Genomic analyses of the southern and eastern yellowjacket wasps (Hymenoptera: Vespidae) reveal evolutionary signatures of social life.</title>
        <authorList>
            <person name="Catto M.A."/>
            <person name="Caine P.B."/>
            <person name="Orr S.E."/>
            <person name="Hunt B.G."/>
            <person name="Goodisman M.A.D."/>
        </authorList>
    </citation>
    <scope>NUCLEOTIDE SEQUENCE [LARGE SCALE GENOMIC DNA]</scope>
    <source>
        <strain evidence="2">233</strain>
        <tissue evidence="2">Head and thorax</tissue>
    </source>
</reference>
<organism evidence="2 3">
    <name type="scientific">Vespula squamosa</name>
    <name type="common">Southern yellow jacket</name>
    <name type="synonym">Wasp</name>
    <dbReference type="NCBI Taxonomy" id="30214"/>
    <lineage>
        <taxon>Eukaryota</taxon>
        <taxon>Metazoa</taxon>
        <taxon>Ecdysozoa</taxon>
        <taxon>Arthropoda</taxon>
        <taxon>Hexapoda</taxon>
        <taxon>Insecta</taxon>
        <taxon>Pterygota</taxon>
        <taxon>Neoptera</taxon>
        <taxon>Endopterygota</taxon>
        <taxon>Hymenoptera</taxon>
        <taxon>Apocrita</taxon>
        <taxon>Aculeata</taxon>
        <taxon>Vespoidea</taxon>
        <taxon>Vespidae</taxon>
        <taxon>Vespinae</taxon>
        <taxon>Vespula</taxon>
    </lineage>
</organism>
<keyword evidence="3" id="KW-1185">Reference proteome</keyword>
<feature type="compositionally biased region" description="Gly residues" evidence="1">
    <location>
        <begin position="136"/>
        <end position="146"/>
    </location>
</feature>
<sequence length="222" mass="25339">EKKGDNVRNKFVDQIGRTEGKKKRGSQETFHFRRVTFVGIVRCLHRRVNIHRWILDAFSRMCASSRKENREGKGVDEQVTLRCKTSKKDKDKVKRYSARVVAHFHETKLSRCLCPYGIHVENAGRVLDGSSSDNDSGGGGDGGGVGRTRYYSRSVKPPVHCFERNDSEIGMRGVEREGDRPERIKSRYSSTEMDTVEGNIEYGYTVRNKIAPFKGHLKDKQI</sequence>
<feature type="compositionally biased region" description="Basic and acidic residues" evidence="1">
    <location>
        <begin position="1"/>
        <end position="19"/>
    </location>
</feature>
<name>A0ABD2A0C0_VESSQ</name>
<protein>
    <submittedName>
        <fullName evidence="2">Uncharacterized protein</fullName>
    </submittedName>
</protein>
<dbReference type="EMBL" id="JAUDFV010000157">
    <property type="protein sequence ID" value="KAL2714043.1"/>
    <property type="molecule type" value="Genomic_DNA"/>
</dbReference>
<comment type="caution">
    <text evidence="2">The sequence shown here is derived from an EMBL/GenBank/DDBJ whole genome shotgun (WGS) entry which is preliminary data.</text>
</comment>
<dbReference type="Proteomes" id="UP001607302">
    <property type="component" value="Unassembled WGS sequence"/>
</dbReference>
<feature type="non-terminal residue" evidence="2">
    <location>
        <position position="222"/>
    </location>
</feature>
<feature type="region of interest" description="Disordered" evidence="1">
    <location>
        <begin position="127"/>
        <end position="151"/>
    </location>
</feature>
<proteinExistence type="predicted"/>
<feature type="non-terminal residue" evidence="2">
    <location>
        <position position="1"/>
    </location>
</feature>